<dbReference type="Proteomes" id="UP000460221">
    <property type="component" value="Unassembled WGS sequence"/>
</dbReference>
<dbReference type="PANTHER" id="PTHR45947:SF3">
    <property type="entry name" value="SULFOQUINOVOSYL TRANSFERASE SQD2"/>
    <property type="match status" value="1"/>
</dbReference>
<dbReference type="CDD" id="cd03801">
    <property type="entry name" value="GT4_PimA-like"/>
    <property type="match status" value="1"/>
</dbReference>
<sequence>MLRRRRPLALRRGRGGDGQEEPHHHRQHRAQHRALRPDRRSELPRHLPRAHPHRERRRQGAGRGVAEGVQGPAQPRAGRGVHRVRGLLHRRHGGLRRLRVDVGDHRTGRHDPAAAGRDGLCLHALLRVAGSAPQLRRLRVVRQQDPGRGRLDQVTRPAPSGPGPLRITLVTPGFPPVRGGVEEHVGRLAAELARGGDDVRVLTADRSAPTGTVIGADGLEIRTVRAAATTAMSIAPGMLPEAFRRIRRAGGPVRRASVPDDVVHVHSYHASSGFAALAGRKRPLVLTPHYHGGGHTAAARALHLVYGLAGRLMFRSAAAVICVSDAERDLLEADFPATRGRTVVIPNGADTTAIRAAAPFLGEPPTVLVVGRLEPYKGVHRMAEAMVAVPGAQLVIIGSGSSAAELRSRADALGLGERLRLLGGVDTADLHRWLRTASVLVSLSDHEAFGMAPLEAAAAGARVVLSDIPAHREITRRYLGDAAVLLPARDSDDPAGAAVDTDRIAAAVNAALDGSPRVVVDVPDWVDIARSTRQVYLDVIRSTVNTPISNHRGHHMGTSARSSSRSVSWIDRPWADHWSAIMVTPVVLPDIEAVRAMVERVMADLPTAPHLSVLDPQRQRWVPVAAAARRDRVVEIVRPIGDPVPGAEDDLLNAIAADVDPGIPMWIGVGPSTVGYLTSHVAGDAATGTAIIRAVIDLDEDLLRRTLLGRATTATVTKAAWQQFRAHGRDWVRAARHRGDTGPAAPDAGVAGAPTATADTGAQMIGMRLSNKDMIRINKWRNRNAKGASITAVLAVLVRRALVTEGIPVRADGMFSLFDLRRYAAEGAALTGNLGKSIYLPCDLTDPTSVDHALQETIDSGRPAAATLIGAVLHRISSVLRRGSGEHGSAPAGGSISMTFNSMPGLPGTSDLPWLPGREKVYVGGGFPVSADGITIFAHRLREHMEITVSAPAHLDAAAIRRAITALPELTDTDIATPAASL</sequence>
<feature type="domain" description="Glycosyl transferase family 1" evidence="4">
    <location>
        <begin position="352"/>
        <end position="479"/>
    </location>
</feature>
<protein>
    <submittedName>
        <fullName evidence="6">Glycosyltransferase</fullName>
    </submittedName>
</protein>
<dbReference type="Gene3D" id="3.40.50.2000">
    <property type="entry name" value="Glycogen Phosphorylase B"/>
    <property type="match status" value="2"/>
</dbReference>
<evidence type="ECO:0000313" key="6">
    <source>
        <dbReference type="EMBL" id="MTD15375.1"/>
    </source>
</evidence>
<evidence type="ECO:0000256" key="1">
    <source>
        <dbReference type="ARBA" id="ARBA00022676"/>
    </source>
</evidence>
<dbReference type="Pfam" id="PF13579">
    <property type="entry name" value="Glyco_trans_4_4"/>
    <property type="match status" value="1"/>
</dbReference>
<dbReference type="InterPro" id="IPR028098">
    <property type="entry name" value="Glyco_trans_4-like_N"/>
</dbReference>
<dbReference type="Pfam" id="PF00534">
    <property type="entry name" value="Glycos_transf_1"/>
    <property type="match status" value="1"/>
</dbReference>
<dbReference type="InterPro" id="IPR050194">
    <property type="entry name" value="Glycosyltransferase_grp1"/>
</dbReference>
<feature type="compositionally biased region" description="Basic residues" evidence="3">
    <location>
        <begin position="1"/>
        <end position="13"/>
    </location>
</feature>
<dbReference type="GO" id="GO:1901137">
    <property type="term" value="P:carbohydrate derivative biosynthetic process"/>
    <property type="evidence" value="ECO:0007669"/>
    <property type="project" value="UniProtKB-ARBA"/>
</dbReference>
<evidence type="ECO:0000256" key="2">
    <source>
        <dbReference type="ARBA" id="ARBA00022679"/>
    </source>
</evidence>
<name>A0A7K1FMI1_9ACTN</name>
<dbReference type="SUPFAM" id="SSF53756">
    <property type="entry name" value="UDP-Glycosyltransferase/glycogen phosphorylase"/>
    <property type="match status" value="1"/>
</dbReference>
<feature type="compositionally biased region" description="Basic and acidic residues" evidence="3">
    <location>
        <begin position="35"/>
        <end position="45"/>
    </location>
</feature>
<comment type="caution">
    <text evidence="6">The sequence shown here is derived from an EMBL/GenBank/DDBJ whole genome shotgun (WGS) entry which is preliminary data.</text>
</comment>
<feature type="domain" description="Glycosyltransferase subfamily 4-like N-terminal" evidence="5">
    <location>
        <begin position="179"/>
        <end position="348"/>
    </location>
</feature>
<keyword evidence="2 6" id="KW-0808">Transferase</keyword>
<dbReference type="GO" id="GO:0016757">
    <property type="term" value="F:glycosyltransferase activity"/>
    <property type="evidence" value="ECO:0007669"/>
    <property type="project" value="UniProtKB-KW"/>
</dbReference>
<proteinExistence type="predicted"/>
<evidence type="ECO:0000259" key="5">
    <source>
        <dbReference type="Pfam" id="PF13579"/>
    </source>
</evidence>
<feature type="region of interest" description="Disordered" evidence="3">
    <location>
        <begin position="1"/>
        <end position="87"/>
    </location>
</feature>
<evidence type="ECO:0000256" key="3">
    <source>
        <dbReference type="SAM" id="MobiDB-lite"/>
    </source>
</evidence>
<dbReference type="EMBL" id="WLYK01000006">
    <property type="protein sequence ID" value="MTD15375.1"/>
    <property type="molecule type" value="Genomic_DNA"/>
</dbReference>
<accession>A0A7K1FMI1</accession>
<dbReference type="PANTHER" id="PTHR45947">
    <property type="entry name" value="SULFOQUINOVOSYL TRANSFERASE SQD2"/>
    <property type="match status" value="1"/>
</dbReference>
<feature type="compositionally biased region" description="Basic residues" evidence="3">
    <location>
        <begin position="24"/>
        <end position="34"/>
    </location>
</feature>
<organism evidence="6 7">
    <name type="scientific">Nakamurella alba</name>
    <dbReference type="NCBI Taxonomy" id="2665158"/>
    <lineage>
        <taxon>Bacteria</taxon>
        <taxon>Bacillati</taxon>
        <taxon>Actinomycetota</taxon>
        <taxon>Actinomycetes</taxon>
        <taxon>Nakamurellales</taxon>
        <taxon>Nakamurellaceae</taxon>
        <taxon>Nakamurella</taxon>
    </lineage>
</organism>
<dbReference type="InterPro" id="IPR001296">
    <property type="entry name" value="Glyco_trans_1"/>
</dbReference>
<keyword evidence="7" id="KW-1185">Reference proteome</keyword>
<reference evidence="6 7" key="1">
    <citation type="submission" date="2019-11" db="EMBL/GenBank/DDBJ databases">
        <authorList>
            <person name="Jiang L.-Q."/>
        </authorList>
    </citation>
    <scope>NUCLEOTIDE SEQUENCE [LARGE SCALE GENOMIC DNA]</scope>
    <source>
        <strain evidence="6 7">YIM 132087</strain>
    </source>
</reference>
<feature type="compositionally biased region" description="Basic residues" evidence="3">
    <location>
        <begin position="46"/>
        <end position="60"/>
    </location>
</feature>
<dbReference type="AlphaFoldDB" id="A0A7K1FMI1"/>
<evidence type="ECO:0000313" key="7">
    <source>
        <dbReference type="Proteomes" id="UP000460221"/>
    </source>
</evidence>
<keyword evidence="1" id="KW-0328">Glycosyltransferase</keyword>
<gene>
    <name evidence="6" type="ORF">GIS00_15665</name>
</gene>
<feature type="compositionally biased region" description="Basic and acidic residues" evidence="3">
    <location>
        <begin position="14"/>
        <end position="23"/>
    </location>
</feature>
<evidence type="ECO:0000259" key="4">
    <source>
        <dbReference type="Pfam" id="PF00534"/>
    </source>
</evidence>